<proteinExistence type="predicted"/>
<feature type="transmembrane region" description="Helical" evidence="1">
    <location>
        <begin position="50"/>
        <end position="70"/>
    </location>
</feature>
<feature type="transmembrane region" description="Helical" evidence="1">
    <location>
        <begin position="12"/>
        <end position="30"/>
    </location>
</feature>
<sequence>MKKQLVQAYTCINTLILFSLTLWLIGFMSITKYDINYIIRFQINTYEKKFTALLLTLILFAHSTLYSEVLSRKSHSFAFSILTHTILFSLLVVLLVIFILIQQKFNESLEQNSIVGISFVVLIFFALAAPFSQIVYMLVVKHLSLFWLIFSFVIQFLITVLCLCLLFTLNQLKTTTQFWFQSQSQIQPTIIADKGNQHLAMQNTVESIFAVAERKYAKEIKIDVAMTNDSVLVGASLNNNWLHGKKINVEQLNYTYLFQQNLGAEWVRIDPYGRFHQIRYQSKSLSDQYQLIQHFKEKVEKSQINTLDELLAASIQFYLPVTLQLNINDNARQSTFIEQLLHTLQNFGLTSVDKAHSYKLKTDSFSIYQSIVCSFPFVKFLLPSEAFKFDWDSNLICKDQIDLIRTTDKGVFGNLKNFNTLNKMSKMVQKGVPLTIDLYSINSVFSYCLSKVIGVDRIVTNLELEDLSATCYFTRFQVTYIVLLVLLYGGSSALFAVRIKLLQKNKIAPMTKSNSYLQLSQNYRRTE</sequence>
<dbReference type="Gene3D" id="3.20.20.190">
    <property type="entry name" value="Phosphatidylinositol (PI) phosphodiesterase"/>
    <property type="match status" value="1"/>
</dbReference>
<keyword evidence="1" id="KW-0472">Membrane</keyword>
<evidence type="ECO:0008006" key="4">
    <source>
        <dbReference type="Google" id="ProtNLM"/>
    </source>
</evidence>
<dbReference type="EMBL" id="CAXDID020000105">
    <property type="protein sequence ID" value="CAL6027432.1"/>
    <property type="molecule type" value="Genomic_DNA"/>
</dbReference>
<feature type="transmembrane region" description="Helical" evidence="1">
    <location>
        <begin position="478"/>
        <end position="497"/>
    </location>
</feature>
<feature type="transmembrane region" description="Helical" evidence="1">
    <location>
        <begin position="113"/>
        <end position="138"/>
    </location>
</feature>
<feature type="transmembrane region" description="Helical" evidence="1">
    <location>
        <begin position="77"/>
        <end position="101"/>
    </location>
</feature>
<organism evidence="2 3">
    <name type="scientific">Hexamita inflata</name>
    <dbReference type="NCBI Taxonomy" id="28002"/>
    <lineage>
        <taxon>Eukaryota</taxon>
        <taxon>Metamonada</taxon>
        <taxon>Diplomonadida</taxon>
        <taxon>Hexamitidae</taxon>
        <taxon>Hexamitinae</taxon>
        <taxon>Hexamita</taxon>
    </lineage>
</organism>
<evidence type="ECO:0000313" key="2">
    <source>
        <dbReference type="EMBL" id="CAL6027432.1"/>
    </source>
</evidence>
<keyword evidence="1" id="KW-0812">Transmembrane</keyword>
<name>A0ABP1IZW5_9EUKA</name>
<gene>
    <name evidence="2" type="ORF">HINF_LOCUS31318</name>
</gene>
<feature type="transmembrane region" description="Helical" evidence="1">
    <location>
        <begin position="145"/>
        <end position="169"/>
    </location>
</feature>
<evidence type="ECO:0000256" key="1">
    <source>
        <dbReference type="SAM" id="Phobius"/>
    </source>
</evidence>
<comment type="caution">
    <text evidence="2">The sequence shown here is derived from an EMBL/GenBank/DDBJ whole genome shotgun (WGS) entry which is preliminary data.</text>
</comment>
<reference evidence="2 3" key="1">
    <citation type="submission" date="2024-07" db="EMBL/GenBank/DDBJ databases">
        <authorList>
            <person name="Akdeniz Z."/>
        </authorList>
    </citation>
    <scope>NUCLEOTIDE SEQUENCE [LARGE SCALE GENOMIC DNA]</scope>
</reference>
<evidence type="ECO:0000313" key="3">
    <source>
        <dbReference type="Proteomes" id="UP001642409"/>
    </source>
</evidence>
<dbReference type="InterPro" id="IPR017946">
    <property type="entry name" value="PLC-like_Pdiesterase_TIM-brl"/>
</dbReference>
<protein>
    <recommendedName>
        <fullName evidence="4">Transmembrane protein</fullName>
    </recommendedName>
</protein>
<dbReference type="SUPFAM" id="SSF51695">
    <property type="entry name" value="PLC-like phosphodiesterases"/>
    <property type="match status" value="1"/>
</dbReference>
<keyword evidence="1" id="KW-1133">Transmembrane helix</keyword>
<keyword evidence="3" id="KW-1185">Reference proteome</keyword>
<accession>A0ABP1IZW5</accession>
<dbReference type="Proteomes" id="UP001642409">
    <property type="component" value="Unassembled WGS sequence"/>
</dbReference>